<organism evidence="2 3">
    <name type="scientific">Ereboglobus luteus</name>
    <dbReference type="NCBI Taxonomy" id="1796921"/>
    <lineage>
        <taxon>Bacteria</taxon>
        <taxon>Pseudomonadati</taxon>
        <taxon>Verrucomicrobiota</taxon>
        <taxon>Opitutia</taxon>
        <taxon>Opitutales</taxon>
        <taxon>Opitutaceae</taxon>
        <taxon>Ereboglobus</taxon>
    </lineage>
</organism>
<dbReference type="Proteomes" id="UP000244896">
    <property type="component" value="Chromosome"/>
</dbReference>
<sequence length="148" mass="17118">MRDIPFGKTIKIHPLAWLWEPLEGDPSFMLRSMFGGKAAYLDGKLMLFFFKGEESEWRGMCVCTGHEHHESLIADFPALAPHPVLPKWLYLQEEHERFESVAEKIVALARRRDPRLGVIGKPRRKRGKGKRTAERSAPGRRTRRGRDL</sequence>
<reference evidence="2 3" key="1">
    <citation type="journal article" date="2018" name="Syst. Appl. Microbiol.">
        <title>Ereboglobus luteus gen. nov. sp. nov. from cockroach guts, and new insights into the oxygen relationship of the genera Opitutus and Didymococcus (Verrucomicrobia: Opitutaceae).</title>
        <authorList>
            <person name="Tegtmeier D."/>
            <person name="Belitz A."/>
            <person name="Radek R."/>
            <person name="Heimerl T."/>
            <person name="Brune A."/>
        </authorList>
    </citation>
    <scope>NUCLEOTIDE SEQUENCE [LARGE SCALE GENOMIC DNA]</scope>
    <source>
        <strain evidence="2 3">Ho45</strain>
    </source>
</reference>
<keyword evidence="3" id="KW-1185">Reference proteome</keyword>
<name>A0A2U8E2D0_9BACT</name>
<accession>A0A2U8E2D0</accession>
<protein>
    <recommendedName>
        <fullName evidence="4">TfoX N-terminal domain-containing protein</fullName>
    </recommendedName>
</protein>
<dbReference type="AlphaFoldDB" id="A0A2U8E2D0"/>
<dbReference type="OrthoDB" id="121807at2"/>
<feature type="compositionally biased region" description="Basic residues" evidence="1">
    <location>
        <begin position="138"/>
        <end position="148"/>
    </location>
</feature>
<evidence type="ECO:0008006" key="4">
    <source>
        <dbReference type="Google" id="ProtNLM"/>
    </source>
</evidence>
<evidence type="ECO:0000313" key="3">
    <source>
        <dbReference type="Proteomes" id="UP000244896"/>
    </source>
</evidence>
<dbReference type="EMBL" id="CP023004">
    <property type="protein sequence ID" value="AWI09023.1"/>
    <property type="molecule type" value="Genomic_DNA"/>
</dbReference>
<dbReference type="RefSeq" id="WP_108824836.1">
    <property type="nucleotide sequence ID" value="NZ_CP023004.1"/>
</dbReference>
<gene>
    <name evidence="2" type="ORF">CKA38_07020</name>
</gene>
<dbReference type="KEGG" id="elut:CKA38_07020"/>
<feature type="region of interest" description="Disordered" evidence="1">
    <location>
        <begin position="116"/>
        <end position="148"/>
    </location>
</feature>
<feature type="compositionally biased region" description="Basic residues" evidence="1">
    <location>
        <begin position="121"/>
        <end position="130"/>
    </location>
</feature>
<evidence type="ECO:0000256" key="1">
    <source>
        <dbReference type="SAM" id="MobiDB-lite"/>
    </source>
</evidence>
<evidence type="ECO:0000313" key="2">
    <source>
        <dbReference type="EMBL" id="AWI09023.1"/>
    </source>
</evidence>
<proteinExistence type="predicted"/>